<evidence type="ECO:0000313" key="1">
    <source>
        <dbReference type="EMBL" id="KAJ8664936.1"/>
    </source>
</evidence>
<accession>A0ACC2N256</accession>
<sequence>MQGISSSESSRAQIHEFDELVSRFAKINGDVSESNFSNDPKRADSSDSALERGGNFEYRKFDSVSGIGSSVGVSSCVKSGISSKKSGFSRRQYNSVDALQSQPSDLACVQSNSVRVNIGIDEDLQMILEMDPSIVDRAPLAPDQQQRLAPTPRARPQGWYIISGRY</sequence>
<name>A0ACC2N256_9HYME</name>
<gene>
    <name evidence="1" type="ORF">QAD02_006598</name>
</gene>
<organism evidence="1 2">
    <name type="scientific">Eretmocerus hayati</name>
    <dbReference type="NCBI Taxonomy" id="131215"/>
    <lineage>
        <taxon>Eukaryota</taxon>
        <taxon>Metazoa</taxon>
        <taxon>Ecdysozoa</taxon>
        <taxon>Arthropoda</taxon>
        <taxon>Hexapoda</taxon>
        <taxon>Insecta</taxon>
        <taxon>Pterygota</taxon>
        <taxon>Neoptera</taxon>
        <taxon>Endopterygota</taxon>
        <taxon>Hymenoptera</taxon>
        <taxon>Apocrita</taxon>
        <taxon>Proctotrupomorpha</taxon>
        <taxon>Chalcidoidea</taxon>
        <taxon>Aphelinidae</taxon>
        <taxon>Aphelininae</taxon>
        <taxon>Eretmocerus</taxon>
    </lineage>
</organism>
<dbReference type="Proteomes" id="UP001239111">
    <property type="component" value="Chromosome 4"/>
</dbReference>
<protein>
    <submittedName>
        <fullName evidence="1">Uncharacterized protein</fullName>
    </submittedName>
</protein>
<comment type="caution">
    <text evidence="1">The sequence shown here is derived from an EMBL/GenBank/DDBJ whole genome shotgun (WGS) entry which is preliminary data.</text>
</comment>
<dbReference type="EMBL" id="CM056744">
    <property type="protein sequence ID" value="KAJ8664936.1"/>
    <property type="molecule type" value="Genomic_DNA"/>
</dbReference>
<reference evidence="1" key="1">
    <citation type="submission" date="2023-04" db="EMBL/GenBank/DDBJ databases">
        <title>A chromosome-level genome assembly of the parasitoid wasp Eretmocerus hayati.</title>
        <authorList>
            <person name="Zhong Y."/>
            <person name="Liu S."/>
            <person name="Liu Y."/>
        </authorList>
    </citation>
    <scope>NUCLEOTIDE SEQUENCE</scope>
    <source>
        <strain evidence="1">ZJU_SS_LIU_2023</strain>
    </source>
</reference>
<evidence type="ECO:0000313" key="2">
    <source>
        <dbReference type="Proteomes" id="UP001239111"/>
    </source>
</evidence>
<keyword evidence="2" id="KW-1185">Reference proteome</keyword>
<proteinExistence type="predicted"/>